<evidence type="ECO:0000256" key="7">
    <source>
        <dbReference type="PIRSR" id="PIRSR005096-2"/>
    </source>
</evidence>
<feature type="binding site" evidence="8">
    <location>
        <begin position="174"/>
        <end position="176"/>
    </location>
    <ligand>
        <name>beta-D-galactose</name>
        <dbReference type="ChEBI" id="CHEBI:27667"/>
    </ligand>
</feature>
<evidence type="ECO:0000256" key="1">
    <source>
        <dbReference type="ARBA" id="ARBA00005028"/>
    </source>
</evidence>
<dbReference type="EMBL" id="JACCFH010000001">
    <property type="protein sequence ID" value="NYG34802.1"/>
    <property type="molecule type" value="Genomic_DNA"/>
</dbReference>
<feature type="binding site" evidence="7">
    <location>
        <position position="232"/>
    </location>
    <ligand>
        <name>beta-D-galactose</name>
        <dbReference type="ChEBI" id="CHEBI:27667"/>
    </ligand>
</feature>
<keyword evidence="3 5" id="KW-0413">Isomerase</keyword>
<dbReference type="RefSeq" id="WP_179635400.1">
    <property type="nucleotide sequence ID" value="NZ_JACCFH010000001.1"/>
</dbReference>
<dbReference type="PIRSF" id="PIRSF005096">
    <property type="entry name" value="GALM"/>
    <property type="match status" value="1"/>
</dbReference>
<dbReference type="GO" id="GO:0033499">
    <property type="term" value="P:galactose catabolic process via UDP-galactose, Leloir pathway"/>
    <property type="evidence" value="ECO:0007669"/>
    <property type="project" value="TreeGrafter"/>
</dbReference>
<dbReference type="SUPFAM" id="SSF74650">
    <property type="entry name" value="Galactose mutarotase-like"/>
    <property type="match status" value="1"/>
</dbReference>
<dbReference type="Pfam" id="PF01263">
    <property type="entry name" value="Aldose_epim"/>
    <property type="match status" value="1"/>
</dbReference>
<evidence type="ECO:0000256" key="8">
    <source>
        <dbReference type="PIRSR" id="PIRSR005096-3"/>
    </source>
</evidence>
<comment type="catalytic activity">
    <reaction evidence="5">
        <text>alpha-D-glucose = beta-D-glucose</text>
        <dbReference type="Rhea" id="RHEA:10264"/>
        <dbReference type="ChEBI" id="CHEBI:15903"/>
        <dbReference type="ChEBI" id="CHEBI:17925"/>
        <dbReference type="EC" id="5.1.3.3"/>
    </reaction>
</comment>
<accession>A0A7Y9R4C0</accession>
<evidence type="ECO:0000256" key="5">
    <source>
        <dbReference type="PIRNR" id="PIRNR005096"/>
    </source>
</evidence>
<keyword evidence="4 5" id="KW-0119">Carbohydrate metabolism</keyword>
<dbReference type="CDD" id="cd09019">
    <property type="entry name" value="galactose_mutarotase_like"/>
    <property type="match status" value="1"/>
</dbReference>
<dbReference type="GO" id="GO:0006006">
    <property type="term" value="P:glucose metabolic process"/>
    <property type="evidence" value="ECO:0007669"/>
    <property type="project" value="TreeGrafter"/>
</dbReference>
<dbReference type="PANTHER" id="PTHR10091">
    <property type="entry name" value="ALDOSE-1-EPIMERASE"/>
    <property type="match status" value="1"/>
</dbReference>
<dbReference type="EC" id="5.1.3.3" evidence="5"/>
<evidence type="ECO:0000256" key="6">
    <source>
        <dbReference type="PIRSR" id="PIRSR005096-1"/>
    </source>
</evidence>
<dbReference type="InterPro" id="IPR008183">
    <property type="entry name" value="Aldose_1/G6P_1-epimerase"/>
</dbReference>
<gene>
    <name evidence="9" type="ORF">BDD16_003788</name>
</gene>
<evidence type="ECO:0000313" key="9">
    <source>
        <dbReference type="EMBL" id="NYG34802.1"/>
    </source>
</evidence>
<dbReference type="Gene3D" id="2.70.98.10">
    <property type="match status" value="1"/>
</dbReference>
<protein>
    <recommendedName>
        <fullName evidence="5">Aldose 1-epimerase</fullName>
        <ecNumber evidence="5">5.1.3.3</ecNumber>
    </recommendedName>
</protein>
<feature type="binding site" evidence="8">
    <location>
        <begin position="75"/>
        <end position="76"/>
    </location>
    <ligand>
        <name>beta-D-galactose</name>
        <dbReference type="ChEBI" id="CHEBI:27667"/>
    </ligand>
</feature>
<dbReference type="GO" id="GO:0005737">
    <property type="term" value="C:cytoplasm"/>
    <property type="evidence" value="ECO:0007669"/>
    <property type="project" value="TreeGrafter"/>
</dbReference>
<evidence type="ECO:0000256" key="2">
    <source>
        <dbReference type="ARBA" id="ARBA00006206"/>
    </source>
</evidence>
<feature type="active site" description="Proton acceptor" evidence="6">
    <location>
        <position position="293"/>
    </location>
</feature>
<reference evidence="9 10" key="1">
    <citation type="submission" date="2020-07" db="EMBL/GenBank/DDBJ databases">
        <title>Genomic Encyclopedia of Archaeal and Bacterial Type Strains, Phase II (KMG-II): from individual species to whole genera.</title>
        <authorList>
            <person name="Goeker M."/>
        </authorList>
    </citation>
    <scope>NUCLEOTIDE SEQUENCE [LARGE SCALE GENOMIC DNA]</scope>
    <source>
        <strain evidence="9 10">DSM 21226</strain>
    </source>
</reference>
<proteinExistence type="inferred from homology"/>
<comment type="caution">
    <text evidence="9">The sequence shown here is derived from an EMBL/GenBank/DDBJ whole genome shotgun (WGS) entry which is preliminary data.</text>
</comment>
<comment type="pathway">
    <text evidence="1 5">Carbohydrate metabolism; hexose metabolism.</text>
</comment>
<dbReference type="PANTHER" id="PTHR10091:SF0">
    <property type="entry name" value="GALACTOSE MUTAROTASE"/>
    <property type="match status" value="1"/>
</dbReference>
<dbReference type="InterPro" id="IPR011013">
    <property type="entry name" value="Gal_mutarotase_sf_dom"/>
</dbReference>
<keyword evidence="10" id="KW-1185">Reference proteome</keyword>
<evidence type="ECO:0000313" key="10">
    <source>
        <dbReference type="Proteomes" id="UP000518288"/>
    </source>
</evidence>
<sequence>MTPTPPPAFDSPRFIRLARPGGLEVTFMDWGATWLSCRVPVPGEAPREVLIGHPAPEDHGSRGGYLGATVGRYANRIANAQLQRDGATHTLAPHPAGSRHQLHGGPDGFSHRRWQVTQQSDTAVTFSLDSPAGDQGFPGALHLDVTYTLTDAMAMSMEIRATVDAPCPVAPTQHAYFNLDAQPGSVLGHTLQLAAGQYLPVDAELLPVDGPHTVAGTAFDFRAGRAIGSDYDHGWLLDAGAPVAAVLTSADGKLSMTLITSMPALQVYTGGHLGGEPGRDGQPKVRNAGVAMEPGWLADSPNHAEWEQRSCWLEAGETVREQMGWRWTTLL</sequence>
<evidence type="ECO:0000256" key="3">
    <source>
        <dbReference type="ARBA" id="ARBA00023235"/>
    </source>
</evidence>
<dbReference type="AlphaFoldDB" id="A0A7Y9R4C0"/>
<evidence type="ECO:0000256" key="4">
    <source>
        <dbReference type="ARBA" id="ARBA00023277"/>
    </source>
</evidence>
<feature type="active site" description="Proton donor" evidence="6">
    <location>
        <position position="174"/>
    </location>
</feature>
<comment type="similarity">
    <text evidence="2 5">Belongs to the aldose epimerase family.</text>
</comment>
<organism evidence="9 10">
    <name type="scientific">Sphaerotilus montanus</name>
    <dbReference type="NCBI Taxonomy" id="522889"/>
    <lineage>
        <taxon>Bacteria</taxon>
        <taxon>Pseudomonadati</taxon>
        <taxon>Pseudomonadota</taxon>
        <taxon>Betaproteobacteria</taxon>
        <taxon>Burkholderiales</taxon>
        <taxon>Sphaerotilaceae</taxon>
        <taxon>Sphaerotilus</taxon>
    </lineage>
</organism>
<dbReference type="InterPro" id="IPR015443">
    <property type="entry name" value="Aldose_1-epimerase"/>
</dbReference>
<name>A0A7Y9R4C0_9BURK</name>
<dbReference type="InterPro" id="IPR047215">
    <property type="entry name" value="Galactose_mutarotase-like"/>
</dbReference>
<dbReference type="UniPathway" id="UPA00242"/>
<dbReference type="GO" id="GO:0004034">
    <property type="term" value="F:aldose 1-epimerase activity"/>
    <property type="evidence" value="ECO:0007669"/>
    <property type="project" value="UniProtKB-EC"/>
</dbReference>
<dbReference type="GO" id="GO:0030246">
    <property type="term" value="F:carbohydrate binding"/>
    <property type="evidence" value="ECO:0007669"/>
    <property type="project" value="InterPro"/>
</dbReference>
<dbReference type="InterPro" id="IPR014718">
    <property type="entry name" value="GH-type_carb-bd"/>
</dbReference>
<dbReference type="Proteomes" id="UP000518288">
    <property type="component" value="Unassembled WGS sequence"/>
</dbReference>
<dbReference type="NCBIfam" id="NF008277">
    <property type="entry name" value="PRK11055.1"/>
    <property type="match status" value="1"/>
</dbReference>